<sequence>MWEVKRPRLIIKDTSSQQYCSLLTKHINKATMKFAFTLATLAAVVTFVSADVAIDLGTAADFTVVAVGGITNTGDSGPIIGNVATTGHNVSGFPAGAITGDVQQRTPVAHRAHRDAEAVWNMLRALEGTPVVSTPDGSIVVTKGMGDAGGNGTTNFTGAVFTPGIYNVLSILHVVTNITLDGEGQYIFTSGSHFDLDENASIILANGAQASDVFFATGDSTNLLAGASVCGHHFQQLGHQTRCGRQCARKHLLPGLDDLHRI</sequence>
<reference evidence="3" key="1">
    <citation type="submission" date="2020-05" db="EMBL/GenBank/DDBJ databases">
        <title>Mycena genomes resolve the evolution of fungal bioluminescence.</title>
        <authorList>
            <person name="Tsai I.J."/>
        </authorList>
    </citation>
    <scope>NUCLEOTIDE SEQUENCE</scope>
    <source>
        <strain evidence="3">160909Yilan</strain>
    </source>
</reference>
<keyword evidence="4" id="KW-1185">Reference proteome</keyword>
<evidence type="ECO:0000256" key="1">
    <source>
        <dbReference type="ARBA" id="ARBA00005445"/>
    </source>
</evidence>
<proteinExistence type="inferred from homology"/>
<name>A0A8H7CUM1_9AGAR</name>
<dbReference type="Pfam" id="PF11999">
    <property type="entry name" value="Ice_binding"/>
    <property type="match status" value="1"/>
</dbReference>
<dbReference type="OrthoDB" id="10264374at2759"/>
<keyword evidence="2" id="KW-0732">Signal</keyword>
<evidence type="ECO:0000313" key="4">
    <source>
        <dbReference type="Proteomes" id="UP000623467"/>
    </source>
</evidence>
<comment type="similarity">
    <text evidence="1">Belongs to the ice-binding protein family.</text>
</comment>
<protein>
    <submittedName>
        <fullName evidence="3">DUF3494 domain-containing protein</fullName>
    </submittedName>
</protein>
<gene>
    <name evidence="3" type="ORF">MSAN_01669200</name>
</gene>
<comment type="caution">
    <text evidence="3">The sequence shown here is derived from an EMBL/GenBank/DDBJ whole genome shotgun (WGS) entry which is preliminary data.</text>
</comment>
<dbReference type="EMBL" id="JACAZH010000014">
    <property type="protein sequence ID" value="KAF7351069.1"/>
    <property type="molecule type" value="Genomic_DNA"/>
</dbReference>
<accession>A0A8H7CUM1</accession>
<evidence type="ECO:0000313" key="3">
    <source>
        <dbReference type="EMBL" id="KAF7351069.1"/>
    </source>
</evidence>
<dbReference type="AlphaFoldDB" id="A0A8H7CUM1"/>
<dbReference type="Proteomes" id="UP000623467">
    <property type="component" value="Unassembled WGS sequence"/>
</dbReference>
<organism evidence="3 4">
    <name type="scientific">Mycena sanguinolenta</name>
    <dbReference type="NCBI Taxonomy" id="230812"/>
    <lineage>
        <taxon>Eukaryota</taxon>
        <taxon>Fungi</taxon>
        <taxon>Dikarya</taxon>
        <taxon>Basidiomycota</taxon>
        <taxon>Agaricomycotina</taxon>
        <taxon>Agaricomycetes</taxon>
        <taxon>Agaricomycetidae</taxon>
        <taxon>Agaricales</taxon>
        <taxon>Marasmiineae</taxon>
        <taxon>Mycenaceae</taxon>
        <taxon>Mycena</taxon>
    </lineage>
</organism>
<dbReference type="InterPro" id="IPR021884">
    <property type="entry name" value="Ice-bd_prot"/>
</dbReference>
<evidence type="ECO:0000256" key="2">
    <source>
        <dbReference type="ARBA" id="ARBA00022729"/>
    </source>
</evidence>